<accession>A0A1G6I2G1</accession>
<protein>
    <submittedName>
        <fullName evidence="1">Uncharacterized protein</fullName>
    </submittedName>
</protein>
<keyword evidence="2" id="KW-1185">Reference proteome</keyword>
<dbReference type="EMBL" id="FMZQ01000001">
    <property type="protein sequence ID" value="SDC00722.1"/>
    <property type="molecule type" value="Genomic_DNA"/>
</dbReference>
<dbReference type="Proteomes" id="UP000199467">
    <property type="component" value="Unassembled WGS sequence"/>
</dbReference>
<sequence>MRILSLILLTFALPLAAEVQIESLQTEHGNGTYRFPKLLGTGDAVKRINTYLHAIELKLLPDSFESSPFENIWPKEGEIWGVTRLDYHVDRYGPGFLAVTIESDTGGAFTSRQSINYLFDLASGQPIILEQLLSESGLRNLHAQLRQQRSQRITDFLSGEIITNGRDGRAVSLDSSNPERAALQRITYEQCRQTRLGRSIDEEHVHLGSQHLTMSITGCMLPYIRDLDALGDFENLISYRALEDDLTPYGHCLLIKDGANCKRPPDIRAGGVYQGSLDGSIPITLVLSHKSRNRLSSALYRDAKVEYTPLEGDASVPEYRQLYESSYPPAHFELRVDKSGELTGIWQQQGGKTLPVQLR</sequence>
<name>A0A1G6I2G1_9GAMM</name>
<reference evidence="2" key="1">
    <citation type="submission" date="2016-10" db="EMBL/GenBank/DDBJ databases">
        <authorList>
            <person name="Varghese N."/>
            <person name="Submissions S."/>
        </authorList>
    </citation>
    <scope>NUCLEOTIDE SEQUENCE [LARGE SCALE GENOMIC DNA]</scope>
    <source>
        <strain evidence="2">DSM 26382</strain>
    </source>
</reference>
<evidence type="ECO:0000313" key="2">
    <source>
        <dbReference type="Proteomes" id="UP000199467"/>
    </source>
</evidence>
<evidence type="ECO:0000313" key="1">
    <source>
        <dbReference type="EMBL" id="SDC00722.1"/>
    </source>
</evidence>
<dbReference type="AlphaFoldDB" id="A0A1G6I2G1"/>
<proteinExistence type="predicted"/>
<organism evidence="1 2">
    <name type="scientific">Ectopseudomonas chengduensis</name>
    <dbReference type="NCBI Taxonomy" id="489632"/>
    <lineage>
        <taxon>Bacteria</taxon>
        <taxon>Pseudomonadati</taxon>
        <taxon>Pseudomonadota</taxon>
        <taxon>Gammaproteobacteria</taxon>
        <taxon>Pseudomonadales</taxon>
        <taxon>Pseudomonadaceae</taxon>
        <taxon>Ectopseudomonas</taxon>
    </lineage>
</organism>
<dbReference type="RefSeq" id="WP_017676142.1">
    <property type="nucleotide sequence ID" value="NZ_FMZQ01000001.1"/>
</dbReference>
<gene>
    <name evidence="1" type="ORF">SAMN05216576_10142</name>
</gene>